<evidence type="ECO:0000313" key="2">
    <source>
        <dbReference type="EMBL" id="CAK0870710.1"/>
    </source>
</evidence>
<comment type="caution">
    <text evidence="2">The sequence shown here is derived from an EMBL/GenBank/DDBJ whole genome shotgun (WGS) entry which is preliminary data.</text>
</comment>
<evidence type="ECO:0000256" key="1">
    <source>
        <dbReference type="SAM" id="MobiDB-lite"/>
    </source>
</evidence>
<keyword evidence="3" id="KW-1185">Reference proteome</keyword>
<feature type="compositionally biased region" description="Low complexity" evidence="1">
    <location>
        <begin position="115"/>
        <end position="126"/>
    </location>
</feature>
<organism evidence="2 3">
    <name type="scientific">Prorocentrum cordatum</name>
    <dbReference type="NCBI Taxonomy" id="2364126"/>
    <lineage>
        <taxon>Eukaryota</taxon>
        <taxon>Sar</taxon>
        <taxon>Alveolata</taxon>
        <taxon>Dinophyceae</taxon>
        <taxon>Prorocentrales</taxon>
        <taxon>Prorocentraceae</taxon>
        <taxon>Prorocentrum</taxon>
    </lineage>
</organism>
<protein>
    <submittedName>
        <fullName evidence="2">Uncharacterized protein</fullName>
    </submittedName>
</protein>
<dbReference type="EMBL" id="CAUYUJ010016989">
    <property type="protein sequence ID" value="CAK0870710.1"/>
    <property type="molecule type" value="Genomic_DNA"/>
</dbReference>
<proteinExistence type="predicted"/>
<evidence type="ECO:0000313" key="3">
    <source>
        <dbReference type="Proteomes" id="UP001189429"/>
    </source>
</evidence>
<feature type="region of interest" description="Disordered" evidence="1">
    <location>
        <begin position="23"/>
        <end position="47"/>
    </location>
</feature>
<accession>A0ABN9VD52</accession>
<reference evidence="2" key="1">
    <citation type="submission" date="2023-10" db="EMBL/GenBank/DDBJ databases">
        <authorList>
            <person name="Chen Y."/>
            <person name="Shah S."/>
            <person name="Dougan E. K."/>
            <person name="Thang M."/>
            <person name="Chan C."/>
        </authorList>
    </citation>
    <scope>NUCLEOTIDE SEQUENCE [LARGE SCALE GENOMIC DNA]</scope>
</reference>
<feature type="region of interest" description="Disordered" evidence="1">
    <location>
        <begin position="111"/>
        <end position="146"/>
    </location>
</feature>
<name>A0ABN9VD52_9DINO</name>
<sequence>MQATTTEDVKAVGVLQQDVHAGLFEEAQAEPPGNRPGQGAGQAGHDALREEQHWHSAHDLHEPDGLGAAPELEVGDRLAAQRVCTEEESAIWMHITFRISARASRISALGPPGGAPAASPGAPCAGVARHRSKESERNSGSSCSYHFSPSDVGKPLPISTLRMFPTPTALSSSSRLISVSVRSSMAFWSIRVQRTCVSQRPHIAGALRKTVSHETLGKKSR</sequence>
<dbReference type="Proteomes" id="UP001189429">
    <property type="component" value="Unassembled WGS sequence"/>
</dbReference>
<gene>
    <name evidence="2" type="ORF">PCOR1329_LOCUS56741</name>
</gene>